<feature type="compositionally biased region" description="Polar residues" evidence="1">
    <location>
        <begin position="303"/>
        <end position="313"/>
    </location>
</feature>
<gene>
    <name evidence="3" type="ORF">AK812_SmicGene7780</name>
</gene>
<evidence type="ECO:0000313" key="3">
    <source>
        <dbReference type="EMBL" id="OLQ08660.1"/>
    </source>
</evidence>
<dbReference type="InterPro" id="IPR027417">
    <property type="entry name" value="P-loop_NTPase"/>
</dbReference>
<proteinExistence type="predicted"/>
<feature type="compositionally biased region" description="Acidic residues" evidence="1">
    <location>
        <begin position="264"/>
        <end position="286"/>
    </location>
</feature>
<evidence type="ECO:0000256" key="1">
    <source>
        <dbReference type="SAM" id="MobiDB-lite"/>
    </source>
</evidence>
<dbReference type="EMBL" id="LSRX01000112">
    <property type="protein sequence ID" value="OLQ08660.1"/>
    <property type="molecule type" value="Genomic_DNA"/>
</dbReference>
<evidence type="ECO:0000313" key="4">
    <source>
        <dbReference type="Proteomes" id="UP000186817"/>
    </source>
</evidence>
<reference evidence="3 4" key="1">
    <citation type="submission" date="2016-02" db="EMBL/GenBank/DDBJ databases">
        <title>Genome analysis of coral dinoflagellate symbionts highlights evolutionary adaptations to a symbiotic lifestyle.</title>
        <authorList>
            <person name="Aranda M."/>
            <person name="Li Y."/>
            <person name="Liew Y.J."/>
            <person name="Baumgarten S."/>
            <person name="Simakov O."/>
            <person name="Wilson M."/>
            <person name="Piel J."/>
            <person name="Ashoor H."/>
            <person name="Bougouffa S."/>
            <person name="Bajic V.B."/>
            <person name="Ryu T."/>
            <person name="Ravasi T."/>
            <person name="Bayer T."/>
            <person name="Micklem G."/>
            <person name="Kim H."/>
            <person name="Bhak J."/>
            <person name="Lajeunesse T.C."/>
            <person name="Voolstra C.R."/>
        </authorList>
    </citation>
    <scope>NUCLEOTIDE SEQUENCE [LARGE SCALE GENOMIC DNA]</scope>
    <source>
        <strain evidence="3 4">CCMP2467</strain>
    </source>
</reference>
<evidence type="ECO:0008006" key="5">
    <source>
        <dbReference type="Google" id="ProtNLM"/>
    </source>
</evidence>
<feature type="signal peptide" evidence="2">
    <location>
        <begin position="1"/>
        <end position="24"/>
    </location>
</feature>
<keyword evidence="2" id="KW-0732">Signal</keyword>
<dbReference type="SUPFAM" id="SSF52540">
    <property type="entry name" value="P-loop containing nucleoside triphosphate hydrolases"/>
    <property type="match status" value="1"/>
</dbReference>
<accession>A0A1Q9EML5</accession>
<name>A0A1Q9EML5_SYMMI</name>
<dbReference type="Gene3D" id="3.40.50.300">
    <property type="entry name" value="P-loop containing nucleotide triphosphate hydrolases"/>
    <property type="match status" value="1"/>
</dbReference>
<dbReference type="AlphaFoldDB" id="A0A1Q9EML5"/>
<sequence length="327" mass="35789">MFSRLFFNAAVLAALAAAAPGLRGLTNTSNATMTRSANGCDCSWIANDDCINQDPCAVSCRQSHGSPCSVGAAGGAQSGGAQSGGAQSAAACQATCDSSFGSCNRWCHIPPGGGPYYTDAEEQALKGEIMQCVVLLDWPRDATEYLRRVGRTARADKGGSVLTLLCGPKEARMGKQITAAAIRCQKLTTKGADFEERVRCLERFDPTSKDWRAKRAAAPKPVWKQSPADPALLQREEEAAEEDQRELTEKELREFFQEENMGSYDDDVWDDLDDSLNEKEEDEMRDADEGWAPWDDEEDEDYTQYNGWDSSFDSPFDEDKLGISLQG</sequence>
<evidence type="ECO:0000256" key="2">
    <source>
        <dbReference type="SAM" id="SignalP"/>
    </source>
</evidence>
<keyword evidence="4" id="KW-1185">Reference proteome</keyword>
<dbReference type="Proteomes" id="UP000186817">
    <property type="component" value="Unassembled WGS sequence"/>
</dbReference>
<organism evidence="3 4">
    <name type="scientific">Symbiodinium microadriaticum</name>
    <name type="common">Dinoflagellate</name>
    <name type="synonym">Zooxanthella microadriatica</name>
    <dbReference type="NCBI Taxonomy" id="2951"/>
    <lineage>
        <taxon>Eukaryota</taxon>
        <taxon>Sar</taxon>
        <taxon>Alveolata</taxon>
        <taxon>Dinophyceae</taxon>
        <taxon>Suessiales</taxon>
        <taxon>Symbiodiniaceae</taxon>
        <taxon>Symbiodinium</taxon>
    </lineage>
</organism>
<feature type="region of interest" description="Disordered" evidence="1">
    <location>
        <begin position="255"/>
        <end position="327"/>
    </location>
</feature>
<dbReference type="OrthoDB" id="428369at2759"/>
<feature type="chain" id="PRO_5013339668" description="Helicase C-terminal domain-containing protein" evidence="2">
    <location>
        <begin position="25"/>
        <end position="327"/>
    </location>
</feature>
<protein>
    <recommendedName>
        <fullName evidence="5">Helicase C-terminal domain-containing protein</fullName>
    </recommendedName>
</protein>
<comment type="caution">
    <text evidence="3">The sequence shown here is derived from an EMBL/GenBank/DDBJ whole genome shotgun (WGS) entry which is preliminary data.</text>
</comment>